<dbReference type="PANTHER" id="PTHR35394">
    <property type="entry name" value="DUF3176 DOMAIN-CONTAINING PROTEIN"/>
    <property type="match status" value="1"/>
</dbReference>
<dbReference type="EMBL" id="CABFNP030001299">
    <property type="protein sequence ID" value="CAI6098872.1"/>
    <property type="molecule type" value="Genomic_DNA"/>
</dbReference>
<protein>
    <submittedName>
        <fullName evidence="1">Uncharacterized protein</fullName>
    </submittedName>
</protein>
<organism evidence="1 2">
    <name type="scientific">Clonostachys chloroleuca</name>
    <dbReference type="NCBI Taxonomy" id="1926264"/>
    <lineage>
        <taxon>Eukaryota</taxon>
        <taxon>Fungi</taxon>
        <taxon>Dikarya</taxon>
        <taxon>Ascomycota</taxon>
        <taxon>Pezizomycotina</taxon>
        <taxon>Sordariomycetes</taxon>
        <taxon>Hypocreomycetidae</taxon>
        <taxon>Hypocreales</taxon>
        <taxon>Bionectriaceae</taxon>
        <taxon>Clonostachys</taxon>
    </lineage>
</organism>
<dbReference type="InterPro" id="IPR021514">
    <property type="entry name" value="DUF3176"/>
</dbReference>
<name>A0AA35QBC7_9HYPO</name>
<comment type="caution">
    <text evidence="1">The sequence shown here is derived from an EMBL/GenBank/DDBJ whole genome shotgun (WGS) entry which is preliminary data.</text>
</comment>
<dbReference type="Proteomes" id="UP001160390">
    <property type="component" value="Unassembled WGS sequence"/>
</dbReference>
<sequence>MVSGAVIFRPGRSKLQPLLPLRDNSFVMIAVLVYFNGREAITSSFITPNTVVSILSTGCKGPLLSAASGCISQANWVLCADQPPRLFDFEMVADASRGPLGSIRLVFSKRFKGGLLVRLGALITILTIAMDPFAQQLTRSLEGAYLNLCDIFFLLKDNFITILIHQQKGAANRKMDPKDGNVRQDSWPGIDLAMKVAIMFCLTAETEETVQQTALNCK</sequence>
<evidence type="ECO:0000313" key="2">
    <source>
        <dbReference type="Proteomes" id="UP001160390"/>
    </source>
</evidence>
<dbReference type="PANTHER" id="PTHR35394:SF5">
    <property type="entry name" value="DUF3176 DOMAIN-CONTAINING PROTEIN"/>
    <property type="match status" value="1"/>
</dbReference>
<dbReference type="Pfam" id="PF11374">
    <property type="entry name" value="DUF3176"/>
    <property type="match status" value="1"/>
</dbReference>
<reference evidence="1" key="1">
    <citation type="submission" date="2023-01" db="EMBL/GenBank/DDBJ databases">
        <authorList>
            <person name="Piombo E."/>
        </authorList>
    </citation>
    <scope>NUCLEOTIDE SEQUENCE</scope>
</reference>
<dbReference type="AlphaFoldDB" id="A0AA35QBC7"/>
<accession>A0AA35QBC7</accession>
<feature type="non-terminal residue" evidence="1">
    <location>
        <position position="218"/>
    </location>
</feature>
<gene>
    <name evidence="1" type="ORF">CCHLO57077_00002882</name>
</gene>
<proteinExistence type="predicted"/>
<keyword evidence="2" id="KW-1185">Reference proteome</keyword>
<evidence type="ECO:0000313" key="1">
    <source>
        <dbReference type="EMBL" id="CAI6098872.1"/>
    </source>
</evidence>